<evidence type="ECO:0000256" key="1">
    <source>
        <dbReference type="SAM" id="MobiDB-lite"/>
    </source>
</evidence>
<feature type="compositionally biased region" description="Basic and acidic residues" evidence="1">
    <location>
        <begin position="153"/>
        <end position="195"/>
    </location>
</feature>
<keyword evidence="2" id="KW-1133">Transmembrane helix</keyword>
<feature type="transmembrane region" description="Helical" evidence="2">
    <location>
        <begin position="110"/>
        <end position="133"/>
    </location>
</feature>
<evidence type="ECO:0000313" key="3">
    <source>
        <dbReference type="EMBL" id="TQJ12234.1"/>
    </source>
</evidence>
<protein>
    <submittedName>
        <fullName evidence="3">Uncharacterized protein</fullName>
    </submittedName>
</protein>
<gene>
    <name evidence="3" type="ORF">FB475_5169</name>
</gene>
<evidence type="ECO:0000256" key="2">
    <source>
        <dbReference type="SAM" id="Phobius"/>
    </source>
</evidence>
<evidence type="ECO:0000313" key="4">
    <source>
        <dbReference type="Proteomes" id="UP000316298"/>
    </source>
</evidence>
<dbReference type="Proteomes" id="UP000316298">
    <property type="component" value="Unassembled WGS sequence"/>
</dbReference>
<organism evidence="3 4">
    <name type="scientific">Kribbella jejuensis</name>
    <dbReference type="NCBI Taxonomy" id="236068"/>
    <lineage>
        <taxon>Bacteria</taxon>
        <taxon>Bacillati</taxon>
        <taxon>Actinomycetota</taxon>
        <taxon>Actinomycetes</taxon>
        <taxon>Propionibacteriales</taxon>
        <taxon>Kribbellaceae</taxon>
        <taxon>Kribbella</taxon>
    </lineage>
</organism>
<proteinExistence type="predicted"/>
<dbReference type="AlphaFoldDB" id="A0A542EA79"/>
<dbReference type="EMBL" id="VFMM01000002">
    <property type="protein sequence ID" value="TQJ12234.1"/>
    <property type="molecule type" value="Genomic_DNA"/>
</dbReference>
<accession>A0A542EA79</accession>
<name>A0A542EA79_9ACTN</name>
<keyword evidence="2" id="KW-0812">Transmembrane</keyword>
<feature type="region of interest" description="Disordered" evidence="1">
    <location>
        <begin position="151"/>
        <end position="220"/>
    </location>
</feature>
<sequence length="241" mass="25785">MLLRRATVALTVDEVMLDPPSHEVRRGTDGEALTPTEFRLLGRLISVPGRPAACAGRCRLATRGSGQREHAGLVPAAAAGEARAARHRWPGRDRAWSLLSMGLTGFRARVVSLAVLTATLVVAVLVVLSHVLLTRATDADTRTLARTQAEAVAAREQDRQPGDQQARNERDAEPEPCRLRSRAERRTAEGREQHRVPASGAGAGWVGPANGSPQASCLRSPLAEQESSWCAFARPASLSTA</sequence>
<reference evidence="3 4" key="1">
    <citation type="submission" date="2019-06" db="EMBL/GenBank/DDBJ databases">
        <title>Sequencing the genomes of 1000 actinobacteria strains.</title>
        <authorList>
            <person name="Klenk H.-P."/>
        </authorList>
    </citation>
    <scope>NUCLEOTIDE SEQUENCE [LARGE SCALE GENOMIC DNA]</scope>
    <source>
        <strain evidence="3 4">DSM 17305</strain>
    </source>
</reference>
<keyword evidence="4" id="KW-1185">Reference proteome</keyword>
<keyword evidence="2" id="KW-0472">Membrane</keyword>
<comment type="caution">
    <text evidence="3">The sequence shown here is derived from an EMBL/GenBank/DDBJ whole genome shotgun (WGS) entry which is preliminary data.</text>
</comment>